<protein>
    <recommendedName>
        <fullName evidence="3">Nephrocystin 3-like N-terminal domain-containing protein</fullName>
    </recommendedName>
</protein>
<dbReference type="EMBL" id="JAULSN010000002">
    <property type="protein sequence ID" value="KAK3379630.1"/>
    <property type="molecule type" value="Genomic_DNA"/>
</dbReference>
<dbReference type="SUPFAM" id="SSF52540">
    <property type="entry name" value="P-loop containing nucleoside triphosphate hydrolases"/>
    <property type="match status" value="1"/>
</dbReference>
<evidence type="ECO:0000256" key="2">
    <source>
        <dbReference type="SAM" id="Coils"/>
    </source>
</evidence>
<feature type="coiled-coil region" evidence="2">
    <location>
        <begin position="146"/>
        <end position="173"/>
    </location>
</feature>
<feature type="domain" description="Nephrocystin 3-like N-terminal" evidence="3">
    <location>
        <begin position="199"/>
        <end position="237"/>
    </location>
</feature>
<gene>
    <name evidence="4" type="ORF">B0T24DRAFT_663765</name>
</gene>
<keyword evidence="1" id="KW-0677">Repeat</keyword>
<reference evidence="4" key="2">
    <citation type="submission" date="2023-06" db="EMBL/GenBank/DDBJ databases">
        <authorList>
            <consortium name="Lawrence Berkeley National Laboratory"/>
            <person name="Haridas S."/>
            <person name="Hensen N."/>
            <person name="Bonometti L."/>
            <person name="Westerberg I."/>
            <person name="Brannstrom I.O."/>
            <person name="Guillou S."/>
            <person name="Cros-Aarteil S."/>
            <person name="Calhoun S."/>
            <person name="Kuo A."/>
            <person name="Mondo S."/>
            <person name="Pangilinan J."/>
            <person name="Riley R."/>
            <person name="Labutti K."/>
            <person name="Andreopoulos B."/>
            <person name="Lipzen A."/>
            <person name="Chen C."/>
            <person name="Yanf M."/>
            <person name="Daum C."/>
            <person name="Ng V."/>
            <person name="Clum A."/>
            <person name="Steindorff A."/>
            <person name="Ohm R."/>
            <person name="Martin F."/>
            <person name="Silar P."/>
            <person name="Natvig D."/>
            <person name="Lalanne C."/>
            <person name="Gautier V."/>
            <person name="Ament-Velasquez S.L."/>
            <person name="Kruys A."/>
            <person name="Hutchinson M.I."/>
            <person name="Powell A.J."/>
            <person name="Barry K."/>
            <person name="Miller A.N."/>
            <person name="Grigoriev I.V."/>
            <person name="Debuchy R."/>
            <person name="Gladieux P."/>
            <person name="Thoren M.H."/>
            <person name="Johannesson H."/>
        </authorList>
    </citation>
    <scope>NUCLEOTIDE SEQUENCE</scope>
    <source>
        <strain evidence="4">CBS 958.72</strain>
    </source>
</reference>
<proteinExistence type="predicted"/>
<sequence length="513" mass="56684">MAEALAFGASIIGVIQLADRVIDLSKSFIDQTSDAPAALRMAHAEASHLKDILEGLKNHQHASDTMNMTAPRNAINKPIKECHASMEELEQELARLSFSPSHLQTAPTKRQKVKRALRWAAGGEEKVKKLLTSLITEKATLSLALLADISEDVKNVKSTVEKLDRKLSQMESLDILRWLEHTNPGDIHNRSLKLFEEHTGQWALRCEEWLSFLHGEYRAIWLNGIPGAGKTVLASHLNRPPDTNTTLSILAKVLTKFDDAFITIDAIDESMPYTGLLEVLKTLITQPRFTKMRLLITSRQYVDIEQALKPHAVDMSMSNEAVQGDIALYVRSKLQSNIKFATWPPSLCKEVEVALAQGANGMFRWAICQIDILSRLKSQSAVRKALTELPETLDETYERTLQAIPAEHREFAQKTLAILAAQSELGSNANMTPSVLLGLILRDMDRLELSGDHFHVLSDIRETCGCLVTFTISEKALPAGATCSSANLIWMWCLSAIGSCGGPTSCPMPDGQG</sequence>
<keyword evidence="5" id="KW-1185">Reference proteome</keyword>
<accession>A0AAE0TT03</accession>
<dbReference type="Pfam" id="PF24883">
    <property type="entry name" value="NPHP3_N"/>
    <property type="match status" value="1"/>
</dbReference>
<name>A0AAE0TT03_9PEZI</name>
<evidence type="ECO:0000313" key="4">
    <source>
        <dbReference type="EMBL" id="KAK3379630.1"/>
    </source>
</evidence>
<dbReference type="PANTHER" id="PTHR10039">
    <property type="entry name" value="AMELOGENIN"/>
    <property type="match status" value="1"/>
</dbReference>
<dbReference type="InterPro" id="IPR056884">
    <property type="entry name" value="NPHP3-like_N"/>
</dbReference>
<evidence type="ECO:0000259" key="3">
    <source>
        <dbReference type="Pfam" id="PF24883"/>
    </source>
</evidence>
<organism evidence="4 5">
    <name type="scientific">Lasiosphaeria ovina</name>
    <dbReference type="NCBI Taxonomy" id="92902"/>
    <lineage>
        <taxon>Eukaryota</taxon>
        <taxon>Fungi</taxon>
        <taxon>Dikarya</taxon>
        <taxon>Ascomycota</taxon>
        <taxon>Pezizomycotina</taxon>
        <taxon>Sordariomycetes</taxon>
        <taxon>Sordariomycetidae</taxon>
        <taxon>Sordariales</taxon>
        <taxon>Lasiosphaeriaceae</taxon>
        <taxon>Lasiosphaeria</taxon>
    </lineage>
</organism>
<dbReference type="AlphaFoldDB" id="A0AAE0TT03"/>
<evidence type="ECO:0000313" key="5">
    <source>
        <dbReference type="Proteomes" id="UP001287356"/>
    </source>
</evidence>
<dbReference type="InterPro" id="IPR027417">
    <property type="entry name" value="P-loop_NTPase"/>
</dbReference>
<reference evidence="4" key="1">
    <citation type="journal article" date="2023" name="Mol. Phylogenet. Evol.">
        <title>Genome-scale phylogeny and comparative genomics of the fungal order Sordariales.</title>
        <authorList>
            <person name="Hensen N."/>
            <person name="Bonometti L."/>
            <person name="Westerberg I."/>
            <person name="Brannstrom I.O."/>
            <person name="Guillou S."/>
            <person name="Cros-Aarteil S."/>
            <person name="Calhoun S."/>
            <person name="Haridas S."/>
            <person name="Kuo A."/>
            <person name="Mondo S."/>
            <person name="Pangilinan J."/>
            <person name="Riley R."/>
            <person name="LaButti K."/>
            <person name="Andreopoulos B."/>
            <person name="Lipzen A."/>
            <person name="Chen C."/>
            <person name="Yan M."/>
            <person name="Daum C."/>
            <person name="Ng V."/>
            <person name="Clum A."/>
            <person name="Steindorff A."/>
            <person name="Ohm R.A."/>
            <person name="Martin F."/>
            <person name="Silar P."/>
            <person name="Natvig D.O."/>
            <person name="Lalanne C."/>
            <person name="Gautier V."/>
            <person name="Ament-Velasquez S.L."/>
            <person name="Kruys A."/>
            <person name="Hutchinson M.I."/>
            <person name="Powell A.J."/>
            <person name="Barry K."/>
            <person name="Miller A.N."/>
            <person name="Grigoriev I.V."/>
            <person name="Debuchy R."/>
            <person name="Gladieux P."/>
            <person name="Hiltunen Thoren M."/>
            <person name="Johannesson H."/>
        </authorList>
    </citation>
    <scope>NUCLEOTIDE SEQUENCE</scope>
    <source>
        <strain evidence="4">CBS 958.72</strain>
    </source>
</reference>
<comment type="caution">
    <text evidence="4">The sequence shown here is derived from an EMBL/GenBank/DDBJ whole genome shotgun (WGS) entry which is preliminary data.</text>
</comment>
<evidence type="ECO:0000256" key="1">
    <source>
        <dbReference type="ARBA" id="ARBA00022737"/>
    </source>
</evidence>
<keyword evidence="2" id="KW-0175">Coiled coil</keyword>
<dbReference type="Proteomes" id="UP001287356">
    <property type="component" value="Unassembled WGS sequence"/>
</dbReference>
<dbReference type="PANTHER" id="PTHR10039:SF16">
    <property type="entry name" value="GPI INOSITOL-DEACYLASE"/>
    <property type="match status" value="1"/>
</dbReference>